<evidence type="ECO:0000259" key="1">
    <source>
        <dbReference type="PROSITE" id="PS50181"/>
    </source>
</evidence>
<evidence type="ECO:0000313" key="3">
    <source>
        <dbReference type="Proteomes" id="UP000775872"/>
    </source>
</evidence>
<reference evidence="3" key="1">
    <citation type="submission" date="2019-06" db="EMBL/GenBank/DDBJ databases">
        <authorList>
            <person name="Broberg M."/>
        </authorList>
    </citation>
    <scope>NUCLEOTIDE SEQUENCE [LARGE SCALE GENOMIC DNA]</scope>
</reference>
<evidence type="ECO:0000313" key="2">
    <source>
        <dbReference type="EMBL" id="CAH0044094.1"/>
    </source>
</evidence>
<accession>A0A9N9YXT4</accession>
<protein>
    <recommendedName>
        <fullName evidence="1">F-box domain-containing protein</fullName>
    </recommendedName>
</protein>
<comment type="caution">
    <text evidence="2">The sequence shown here is derived from an EMBL/GenBank/DDBJ whole genome shotgun (WGS) entry which is preliminary data.</text>
</comment>
<dbReference type="Gene3D" id="1.20.1280.50">
    <property type="match status" value="1"/>
</dbReference>
<gene>
    <name evidence="2" type="ORF">CSOL1703_00009836</name>
</gene>
<dbReference type="InterPro" id="IPR036047">
    <property type="entry name" value="F-box-like_dom_sf"/>
</dbReference>
<sequence>MVVTINPDQHAAVLRVSAYHRRDFDLSVVCSDPQKHSAVQPFISEPFPNPATAPLGALRHLPNEVLAEICSYLDVLSSFKLRQVSREARQVVSASPAYRDLSKHCLESLRGALRMEIADWLPVADLHRVLCTSECSRCGCFGPLLFLPMIERCCYRCLVTEPEFRQVSLSALSEATKVSTSRLRELVPVLHTIPGKYHLFGPRFTETHDLVAERAILQCPTPLDIQDLPDFIPEPEDEHVVLRCMMATAFPYLGKASSDIDGGVSCKGCLIAATDKREVSDKTKASELMEMSYSREGFLVHFQSCEEAQKLWQASHGGTVEAAKFPYVRNFEYISADHPEEYYN</sequence>
<dbReference type="InterPro" id="IPR001810">
    <property type="entry name" value="F-box_dom"/>
</dbReference>
<keyword evidence="3" id="KW-1185">Reference proteome</keyword>
<feature type="domain" description="F-box" evidence="1">
    <location>
        <begin position="55"/>
        <end position="101"/>
    </location>
</feature>
<dbReference type="SUPFAM" id="SSF81383">
    <property type="entry name" value="F-box domain"/>
    <property type="match status" value="1"/>
</dbReference>
<reference evidence="2 3" key="2">
    <citation type="submission" date="2021-10" db="EMBL/GenBank/DDBJ databases">
        <authorList>
            <person name="Piombo E."/>
        </authorList>
    </citation>
    <scope>NUCLEOTIDE SEQUENCE [LARGE SCALE GENOMIC DNA]</scope>
</reference>
<proteinExistence type="predicted"/>
<dbReference type="OrthoDB" id="165382at2759"/>
<dbReference type="EMBL" id="CABFOC020000005">
    <property type="protein sequence ID" value="CAH0044094.1"/>
    <property type="molecule type" value="Genomic_DNA"/>
</dbReference>
<organism evidence="2 3">
    <name type="scientific">Clonostachys solani</name>
    <dbReference type="NCBI Taxonomy" id="160281"/>
    <lineage>
        <taxon>Eukaryota</taxon>
        <taxon>Fungi</taxon>
        <taxon>Dikarya</taxon>
        <taxon>Ascomycota</taxon>
        <taxon>Pezizomycotina</taxon>
        <taxon>Sordariomycetes</taxon>
        <taxon>Hypocreomycetidae</taxon>
        <taxon>Hypocreales</taxon>
        <taxon>Bionectriaceae</taxon>
        <taxon>Clonostachys</taxon>
    </lineage>
</organism>
<name>A0A9N9YXT4_9HYPO</name>
<dbReference type="PROSITE" id="PS50181">
    <property type="entry name" value="FBOX"/>
    <property type="match status" value="1"/>
</dbReference>
<dbReference type="Proteomes" id="UP000775872">
    <property type="component" value="Unassembled WGS sequence"/>
</dbReference>
<dbReference type="AlphaFoldDB" id="A0A9N9YXT4"/>
<dbReference type="Pfam" id="PF00646">
    <property type="entry name" value="F-box"/>
    <property type="match status" value="1"/>
</dbReference>
<dbReference type="SMART" id="SM00256">
    <property type="entry name" value="FBOX"/>
    <property type="match status" value="1"/>
</dbReference>